<keyword evidence="5" id="KW-1185">Reference proteome</keyword>
<dbReference type="EMBL" id="CATOUU010000697">
    <property type="protein sequence ID" value="CAI9941828.1"/>
    <property type="molecule type" value="Genomic_DNA"/>
</dbReference>
<dbReference type="EMBL" id="CAXDID020000030">
    <property type="protein sequence ID" value="CAL5993231.1"/>
    <property type="molecule type" value="Genomic_DNA"/>
</dbReference>
<gene>
    <name evidence="3" type="ORF">HINF_LOCUS12957</name>
    <name evidence="4" type="ORF">HINF_LOCUS12961</name>
    <name evidence="1" type="ORF">HINF_LOCUS29469</name>
    <name evidence="2" type="ORF">HINF_LOCUS29473</name>
</gene>
<dbReference type="AlphaFoldDB" id="A0AA86PNE6"/>
<evidence type="ECO:0000313" key="3">
    <source>
        <dbReference type="EMBL" id="CAL5993223.1"/>
    </source>
</evidence>
<reference evidence="2" key="1">
    <citation type="submission" date="2023-06" db="EMBL/GenBank/DDBJ databases">
        <authorList>
            <person name="Kurt Z."/>
        </authorList>
    </citation>
    <scope>NUCLEOTIDE SEQUENCE</scope>
</reference>
<sequence>MRINSQLPISSISLTDSKNSAVSQKQTDCQIESEMITNRIKALSQFDRLSASYNPKQIQVFKSPELKPKIRPKNNFVETKEDQNLQKRIGPPGKAIYEIAEIMKPQKKPRK</sequence>
<dbReference type="EMBL" id="CAXDID020000030">
    <property type="protein sequence ID" value="CAL5993223.1"/>
    <property type="molecule type" value="Genomic_DNA"/>
</dbReference>
<name>A0AA86PNE6_9EUKA</name>
<organism evidence="2">
    <name type="scientific">Hexamita inflata</name>
    <dbReference type="NCBI Taxonomy" id="28002"/>
    <lineage>
        <taxon>Eukaryota</taxon>
        <taxon>Metamonada</taxon>
        <taxon>Diplomonadida</taxon>
        <taxon>Hexamitidae</taxon>
        <taxon>Hexamitinae</taxon>
        <taxon>Hexamita</taxon>
    </lineage>
</organism>
<dbReference type="EMBL" id="CATOUU010000697">
    <property type="protein sequence ID" value="CAI9941824.1"/>
    <property type="molecule type" value="Genomic_DNA"/>
</dbReference>
<dbReference type="Proteomes" id="UP001642409">
    <property type="component" value="Unassembled WGS sequence"/>
</dbReference>
<accession>A0AA86PNE6</accession>
<evidence type="ECO:0000313" key="2">
    <source>
        <dbReference type="EMBL" id="CAI9941828.1"/>
    </source>
</evidence>
<reference evidence="3 5" key="2">
    <citation type="submission" date="2024-07" db="EMBL/GenBank/DDBJ databases">
        <authorList>
            <person name="Akdeniz Z."/>
        </authorList>
    </citation>
    <scope>NUCLEOTIDE SEQUENCE [LARGE SCALE GENOMIC DNA]</scope>
</reference>
<comment type="caution">
    <text evidence="2">The sequence shown here is derived from an EMBL/GenBank/DDBJ whole genome shotgun (WGS) entry which is preliminary data.</text>
</comment>
<evidence type="ECO:0000313" key="5">
    <source>
        <dbReference type="Proteomes" id="UP001642409"/>
    </source>
</evidence>
<proteinExistence type="predicted"/>
<evidence type="ECO:0000313" key="4">
    <source>
        <dbReference type="EMBL" id="CAL5993231.1"/>
    </source>
</evidence>
<evidence type="ECO:0000313" key="1">
    <source>
        <dbReference type="EMBL" id="CAI9941824.1"/>
    </source>
</evidence>
<protein>
    <submittedName>
        <fullName evidence="3">Hypothetical_protein</fullName>
    </submittedName>
</protein>